<gene>
    <name evidence="3" type="ORF">GYMLUDRAFT_247938</name>
</gene>
<evidence type="ECO:0000313" key="3">
    <source>
        <dbReference type="EMBL" id="KIK56444.1"/>
    </source>
</evidence>
<keyword evidence="4" id="KW-1185">Reference proteome</keyword>
<dbReference type="GO" id="GO:0030246">
    <property type="term" value="F:carbohydrate binding"/>
    <property type="evidence" value="ECO:0007669"/>
    <property type="project" value="InterPro"/>
</dbReference>
<dbReference type="EMBL" id="KN834798">
    <property type="protein sequence ID" value="KIK56444.1"/>
    <property type="molecule type" value="Genomic_DNA"/>
</dbReference>
<name>A0A0D0C2B9_9AGAR</name>
<feature type="signal peptide" evidence="1">
    <location>
        <begin position="1"/>
        <end position="17"/>
    </location>
</feature>
<feature type="chain" id="PRO_5002220010" evidence="1">
    <location>
        <begin position="18"/>
        <end position="152"/>
    </location>
</feature>
<evidence type="ECO:0000259" key="2">
    <source>
        <dbReference type="Pfam" id="PF10645"/>
    </source>
</evidence>
<feature type="domain" description="Endo-1,3(4)-beta-glucanase 1 carbohydrate binding" evidence="2">
    <location>
        <begin position="87"/>
        <end position="137"/>
    </location>
</feature>
<dbReference type="Proteomes" id="UP000053593">
    <property type="component" value="Unassembled WGS sequence"/>
</dbReference>
<dbReference type="Pfam" id="PF10645">
    <property type="entry name" value="Carb_bind"/>
    <property type="match status" value="2"/>
</dbReference>
<evidence type="ECO:0000313" key="4">
    <source>
        <dbReference type="Proteomes" id="UP000053593"/>
    </source>
</evidence>
<protein>
    <submittedName>
        <fullName evidence="3">Carbohydrate-binding module family 52 protein</fullName>
    </submittedName>
</protein>
<dbReference type="OrthoDB" id="3000963at2759"/>
<dbReference type="HOGENOM" id="CLU_123444_0_0_1"/>
<organism evidence="3 4">
    <name type="scientific">Collybiopsis luxurians FD-317 M1</name>
    <dbReference type="NCBI Taxonomy" id="944289"/>
    <lineage>
        <taxon>Eukaryota</taxon>
        <taxon>Fungi</taxon>
        <taxon>Dikarya</taxon>
        <taxon>Basidiomycota</taxon>
        <taxon>Agaricomycotina</taxon>
        <taxon>Agaricomycetes</taxon>
        <taxon>Agaricomycetidae</taxon>
        <taxon>Agaricales</taxon>
        <taxon>Marasmiineae</taxon>
        <taxon>Omphalotaceae</taxon>
        <taxon>Collybiopsis</taxon>
        <taxon>Collybiopsis luxurians</taxon>
    </lineage>
</organism>
<feature type="domain" description="Endo-1,3(4)-beta-glucanase 1 carbohydrate binding" evidence="2">
    <location>
        <begin position="26"/>
        <end position="74"/>
    </location>
</feature>
<accession>A0A0D0C2B9</accession>
<reference evidence="3 4" key="1">
    <citation type="submission" date="2014-04" db="EMBL/GenBank/DDBJ databases">
        <title>Evolutionary Origins and Diversification of the Mycorrhizal Mutualists.</title>
        <authorList>
            <consortium name="DOE Joint Genome Institute"/>
            <consortium name="Mycorrhizal Genomics Consortium"/>
            <person name="Kohler A."/>
            <person name="Kuo A."/>
            <person name="Nagy L.G."/>
            <person name="Floudas D."/>
            <person name="Copeland A."/>
            <person name="Barry K.W."/>
            <person name="Cichocki N."/>
            <person name="Veneault-Fourrey C."/>
            <person name="LaButti K."/>
            <person name="Lindquist E.A."/>
            <person name="Lipzen A."/>
            <person name="Lundell T."/>
            <person name="Morin E."/>
            <person name="Murat C."/>
            <person name="Riley R."/>
            <person name="Ohm R."/>
            <person name="Sun H."/>
            <person name="Tunlid A."/>
            <person name="Henrissat B."/>
            <person name="Grigoriev I.V."/>
            <person name="Hibbett D.S."/>
            <person name="Martin F."/>
        </authorList>
    </citation>
    <scope>NUCLEOTIDE SEQUENCE [LARGE SCALE GENOMIC DNA]</scope>
    <source>
        <strain evidence="3 4">FD-317 M1</strain>
    </source>
</reference>
<sequence length="152" mass="16440">MSLISLVLTALVAGVVAQSGEDLLDCGDSRYFPSQYTCFDDDFLCPIINGDIYIRCGNDACYSTSQYSCSDDTLEPYDPNGPETLENCGSSQFYPSQASYVCLDGDFLCPYINGNAGLRCNDACYAPSQYICTDGNLTPNPTAAFNPESDDN</sequence>
<evidence type="ECO:0000256" key="1">
    <source>
        <dbReference type="SAM" id="SignalP"/>
    </source>
</evidence>
<proteinExistence type="predicted"/>
<keyword evidence="1" id="KW-0732">Signal</keyword>
<dbReference type="InterPro" id="IPR018909">
    <property type="entry name" value="Eng1_septum"/>
</dbReference>
<dbReference type="AlphaFoldDB" id="A0A0D0C2B9"/>